<feature type="region of interest" description="Disordered" evidence="1">
    <location>
        <begin position="1"/>
        <end position="28"/>
    </location>
</feature>
<feature type="region of interest" description="Disordered" evidence="1">
    <location>
        <begin position="113"/>
        <end position="136"/>
    </location>
</feature>
<dbReference type="WBParaSite" id="HCON_00185160-00001">
    <property type="protein sequence ID" value="HCON_00185160-00001"/>
    <property type="gene ID" value="HCON_00185160"/>
</dbReference>
<feature type="compositionally biased region" description="Basic and acidic residues" evidence="1">
    <location>
        <begin position="13"/>
        <end position="22"/>
    </location>
</feature>
<dbReference type="AlphaFoldDB" id="A0A7I4Z4T0"/>
<dbReference type="OrthoDB" id="10328988at2759"/>
<name>A0A7I4Z4T0_HAECO</name>
<proteinExistence type="predicted"/>
<accession>A0A7I4Z4T0</accession>
<sequence length="136" mass="15050">MANNCDKNTSEVSKAEEPEKANESLVSSKVECAREDLNVTPTVLIKEDDMEVFQMLLEQADMSESFDDDETTVLSRDACTSLEVSMLQSSDLDISSIEGDGGRVMRRFRGFSAREGLEEEPNEVSSIQAQEDGVMN</sequence>
<evidence type="ECO:0000313" key="2">
    <source>
        <dbReference type="Proteomes" id="UP000025227"/>
    </source>
</evidence>
<evidence type="ECO:0000313" key="3">
    <source>
        <dbReference type="WBParaSite" id="HCON_00185160-00001"/>
    </source>
</evidence>
<reference evidence="3" key="1">
    <citation type="submission" date="2020-12" db="UniProtKB">
        <authorList>
            <consortium name="WormBaseParasite"/>
        </authorList>
    </citation>
    <scope>IDENTIFICATION</scope>
    <source>
        <strain evidence="3">MHco3</strain>
    </source>
</reference>
<organism evidence="2 3">
    <name type="scientific">Haemonchus contortus</name>
    <name type="common">Barber pole worm</name>
    <dbReference type="NCBI Taxonomy" id="6289"/>
    <lineage>
        <taxon>Eukaryota</taxon>
        <taxon>Metazoa</taxon>
        <taxon>Ecdysozoa</taxon>
        <taxon>Nematoda</taxon>
        <taxon>Chromadorea</taxon>
        <taxon>Rhabditida</taxon>
        <taxon>Rhabditina</taxon>
        <taxon>Rhabditomorpha</taxon>
        <taxon>Strongyloidea</taxon>
        <taxon>Trichostrongylidae</taxon>
        <taxon>Haemonchus</taxon>
    </lineage>
</organism>
<keyword evidence="2" id="KW-1185">Reference proteome</keyword>
<dbReference type="Proteomes" id="UP000025227">
    <property type="component" value="Unplaced"/>
</dbReference>
<feature type="compositionally biased region" description="Polar residues" evidence="1">
    <location>
        <begin position="1"/>
        <end position="12"/>
    </location>
</feature>
<dbReference type="OMA" id="CMANNCD"/>
<evidence type="ECO:0000256" key="1">
    <source>
        <dbReference type="SAM" id="MobiDB-lite"/>
    </source>
</evidence>
<protein>
    <submittedName>
        <fullName evidence="3">Uncharacterized protein</fullName>
    </submittedName>
</protein>